<reference evidence="1 2" key="1">
    <citation type="submission" date="2019-07" db="EMBL/GenBank/DDBJ databases">
        <title>Whole genome shotgun sequence of Novosphingobium sediminis NBRC 106119.</title>
        <authorList>
            <person name="Hosoyama A."/>
            <person name="Uohara A."/>
            <person name="Ohji S."/>
            <person name="Ichikawa N."/>
        </authorList>
    </citation>
    <scope>NUCLEOTIDE SEQUENCE [LARGE SCALE GENOMIC DNA]</scope>
    <source>
        <strain evidence="1 2">NBRC 106119</strain>
    </source>
</reference>
<proteinExistence type="predicted"/>
<dbReference type="Proteomes" id="UP000321464">
    <property type="component" value="Unassembled WGS sequence"/>
</dbReference>
<dbReference type="AlphaFoldDB" id="A0A512AIX3"/>
<evidence type="ECO:0000313" key="1">
    <source>
        <dbReference type="EMBL" id="GEN99636.1"/>
    </source>
</evidence>
<accession>A0A512AIX3</accession>
<dbReference type="EMBL" id="BJYR01000010">
    <property type="protein sequence ID" value="GEN99636.1"/>
    <property type="molecule type" value="Genomic_DNA"/>
</dbReference>
<sequence length="280" mass="31584">MNFEQMRFMASYYAKALPMMKILGPLNGRINPFYKRDRARRWEQLRKSLAGHDNWLVVGNGPSLRLEDLEALSGIPAVASNKINLLYSRTTWRPRLYTIGDSLLMHKLPAEHYEDFDQVLLPDAYHFMCHARRKLTWHFLRDHAGAAAYVTGNEPLDPSTGFFAGYTITVPNILLAIWAGAKRVYVIGVDHSYKREAAAIGKHSSHAGGADHFDPNYRKPGEIVNTAPIDGMEQGYQYARQIADKHGVEVINISRKTALTAFKLGTVEEALETIRTGEAR</sequence>
<dbReference type="RefSeq" id="WP_147158992.1">
    <property type="nucleotide sequence ID" value="NZ_BJYR01000010.1"/>
</dbReference>
<dbReference type="Gene3D" id="3.90.1480.10">
    <property type="entry name" value="Alpha-2,3-sialyltransferase"/>
    <property type="match status" value="1"/>
</dbReference>
<gene>
    <name evidence="1" type="ORF">NSE01_14690</name>
</gene>
<keyword evidence="2" id="KW-1185">Reference proteome</keyword>
<evidence type="ECO:0000313" key="2">
    <source>
        <dbReference type="Proteomes" id="UP000321464"/>
    </source>
</evidence>
<organism evidence="1 2">
    <name type="scientific">Novosphingobium sediminis</name>
    <dbReference type="NCBI Taxonomy" id="707214"/>
    <lineage>
        <taxon>Bacteria</taxon>
        <taxon>Pseudomonadati</taxon>
        <taxon>Pseudomonadota</taxon>
        <taxon>Alphaproteobacteria</taxon>
        <taxon>Sphingomonadales</taxon>
        <taxon>Sphingomonadaceae</taxon>
        <taxon>Novosphingobium</taxon>
    </lineage>
</organism>
<protein>
    <recommendedName>
        <fullName evidence="3">DUF115 domain-containing protein</fullName>
    </recommendedName>
</protein>
<evidence type="ECO:0008006" key="3">
    <source>
        <dbReference type="Google" id="ProtNLM"/>
    </source>
</evidence>
<comment type="caution">
    <text evidence="1">The sequence shown here is derived from an EMBL/GenBank/DDBJ whole genome shotgun (WGS) entry which is preliminary data.</text>
</comment>
<name>A0A512AIX3_9SPHN</name>
<dbReference type="OrthoDB" id="5148555at2"/>